<evidence type="ECO:0000256" key="4">
    <source>
        <dbReference type="ARBA" id="ARBA00023136"/>
    </source>
</evidence>
<evidence type="ECO:0000259" key="7">
    <source>
        <dbReference type="Pfam" id="PF06813"/>
    </source>
</evidence>
<feature type="transmembrane region" description="Helical" evidence="6">
    <location>
        <begin position="416"/>
        <end position="439"/>
    </location>
</feature>
<feature type="transmembrane region" description="Helical" evidence="6">
    <location>
        <begin position="169"/>
        <end position="188"/>
    </location>
</feature>
<feature type="domain" description="Nodulin-like" evidence="7">
    <location>
        <begin position="9"/>
        <end position="201"/>
    </location>
</feature>
<dbReference type="Gene3D" id="1.20.1250.20">
    <property type="entry name" value="MFS general substrate transporter like domains"/>
    <property type="match status" value="2"/>
</dbReference>
<evidence type="ECO:0000313" key="9">
    <source>
        <dbReference type="Proteomes" id="UP001214415"/>
    </source>
</evidence>
<dbReference type="InterPro" id="IPR036259">
    <property type="entry name" value="MFS_trans_sf"/>
</dbReference>
<dbReference type="AlphaFoldDB" id="A0AAF0EM23"/>
<feature type="transmembrane region" description="Helical" evidence="6">
    <location>
        <begin position="451"/>
        <end position="473"/>
    </location>
</feature>
<evidence type="ECO:0000256" key="1">
    <source>
        <dbReference type="ARBA" id="ARBA00004141"/>
    </source>
</evidence>
<evidence type="ECO:0000256" key="6">
    <source>
        <dbReference type="SAM" id="Phobius"/>
    </source>
</evidence>
<evidence type="ECO:0000256" key="2">
    <source>
        <dbReference type="ARBA" id="ARBA00022692"/>
    </source>
</evidence>
<feature type="transmembrane region" description="Helical" evidence="6">
    <location>
        <begin position="101"/>
        <end position="119"/>
    </location>
</feature>
<keyword evidence="4 6" id="KW-0472">Membrane</keyword>
<evidence type="ECO:0000256" key="3">
    <source>
        <dbReference type="ARBA" id="ARBA00022989"/>
    </source>
</evidence>
<proteinExistence type="predicted"/>
<organism evidence="8 9">
    <name type="scientific">Malassezia equina</name>
    <dbReference type="NCBI Taxonomy" id="1381935"/>
    <lineage>
        <taxon>Eukaryota</taxon>
        <taxon>Fungi</taxon>
        <taxon>Dikarya</taxon>
        <taxon>Basidiomycota</taxon>
        <taxon>Ustilaginomycotina</taxon>
        <taxon>Malasseziomycetes</taxon>
        <taxon>Malasseziales</taxon>
        <taxon>Malasseziaceae</taxon>
        <taxon>Malassezia</taxon>
    </lineage>
</organism>
<protein>
    <recommendedName>
        <fullName evidence="7">Nodulin-like domain-containing protein</fullName>
    </recommendedName>
</protein>
<name>A0AAF0EM23_9BASI</name>
<dbReference type="SUPFAM" id="SSF103473">
    <property type="entry name" value="MFS general substrate transporter"/>
    <property type="match status" value="1"/>
</dbReference>
<sequence length="538" mass="59276">MRQSGRLWALLGSVLISISAGSTYVFSSYAPQLQTALHLSSTQLNVLGLAGNMGMYMSGPLWGRWIDKSGPHGAVLVGALLVLSGYGMVSRAYKHEWHDMPVAILAIFCMLTGLGNSAGNNAAINVQAKNWTGTHRGSAMALVLSAFGLSAFVYSTLSHVFFSGNVTGYLDLLALGSFGCFIAGMALIKVIPPSEEEVQAESARRRSDYRRVPEEDRETLQSSRALPKHLSRMRSSSETSARVIAWIRDVADAEEAVDDDNVEEEQEQEETAHPQENVTGWALARNVDFLLLFTILGLVSGSGLLLINNVGTITHVLYEYARQQRKQASALTQVLLLLIKDGKEHEIQRIQALQVSCISLGNALGRIVIGVVSDMVVLRTKQPTYRTYLIIPVVVLATLSQGLFALPNVINSVEHLMLVSCLTGLMYGTLFGLFPVLIFEWFGMQSFSQNWGWSSFAPVIFGNVYNLLFGMVYDSNVPKQGHSHRCLKGEECYRSVFYVTTVGCLVSLVVCFVLLWRRVGNFSSRVRSLFSERRLAIE</sequence>
<dbReference type="GO" id="GO:0000329">
    <property type="term" value="C:fungal-type vacuole membrane"/>
    <property type="evidence" value="ECO:0007669"/>
    <property type="project" value="TreeGrafter"/>
</dbReference>
<feature type="compositionally biased region" description="Basic and acidic residues" evidence="5">
    <location>
        <begin position="202"/>
        <end position="214"/>
    </location>
</feature>
<keyword evidence="2 6" id="KW-0812">Transmembrane</keyword>
<dbReference type="Pfam" id="PF06813">
    <property type="entry name" value="Nodulin-like"/>
    <property type="match status" value="1"/>
</dbReference>
<feature type="region of interest" description="Disordered" evidence="5">
    <location>
        <begin position="199"/>
        <end position="234"/>
    </location>
</feature>
<keyword evidence="3 6" id="KW-1133">Transmembrane helix</keyword>
<reference evidence="8" key="1">
    <citation type="submission" date="2023-03" db="EMBL/GenBank/DDBJ databases">
        <title>Mating type loci evolution in Malassezia.</title>
        <authorList>
            <person name="Coelho M.A."/>
        </authorList>
    </citation>
    <scope>NUCLEOTIDE SEQUENCE</scope>
    <source>
        <strain evidence="8">CBS 12830</strain>
    </source>
</reference>
<evidence type="ECO:0000256" key="5">
    <source>
        <dbReference type="SAM" id="MobiDB-lite"/>
    </source>
</evidence>
<dbReference type="PANTHER" id="PTHR21576">
    <property type="entry name" value="UNCHARACTERIZED NODULIN-LIKE PROTEIN"/>
    <property type="match status" value="1"/>
</dbReference>
<dbReference type="PANTHER" id="PTHR21576:SF160">
    <property type="entry name" value="NODULIN-LIKE DOMAIN-CONTAINING PROTEIN"/>
    <property type="match status" value="1"/>
</dbReference>
<feature type="compositionally biased region" description="Acidic residues" evidence="5">
    <location>
        <begin position="257"/>
        <end position="269"/>
    </location>
</feature>
<feature type="transmembrane region" description="Helical" evidence="6">
    <location>
        <begin position="388"/>
        <end position="410"/>
    </location>
</feature>
<accession>A0AAF0EM23</accession>
<feature type="transmembrane region" description="Helical" evidence="6">
    <location>
        <begin position="493"/>
        <end position="516"/>
    </location>
</feature>
<feature type="transmembrane region" description="Helical" evidence="6">
    <location>
        <begin position="139"/>
        <end position="157"/>
    </location>
</feature>
<feature type="transmembrane region" description="Helical" evidence="6">
    <location>
        <begin position="70"/>
        <end position="89"/>
    </location>
</feature>
<dbReference type="EMBL" id="CP119906">
    <property type="protein sequence ID" value="WFD24632.1"/>
    <property type="molecule type" value="Genomic_DNA"/>
</dbReference>
<feature type="region of interest" description="Disordered" evidence="5">
    <location>
        <begin position="257"/>
        <end position="276"/>
    </location>
</feature>
<dbReference type="InterPro" id="IPR010658">
    <property type="entry name" value="Nodulin-like"/>
</dbReference>
<feature type="transmembrane region" description="Helical" evidence="6">
    <location>
        <begin position="289"/>
        <end position="318"/>
    </location>
</feature>
<gene>
    <name evidence="8" type="ORF">MEQU1_003335</name>
</gene>
<comment type="subcellular location">
    <subcellularLocation>
        <location evidence="1">Membrane</location>
        <topology evidence="1">Multi-pass membrane protein</topology>
    </subcellularLocation>
</comment>
<keyword evidence="9" id="KW-1185">Reference proteome</keyword>
<dbReference type="Proteomes" id="UP001214415">
    <property type="component" value="Chromosome 7"/>
</dbReference>
<evidence type="ECO:0000313" key="8">
    <source>
        <dbReference type="EMBL" id="WFD24632.1"/>
    </source>
</evidence>